<feature type="region of interest" description="Disordered" evidence="1">
    <location>
        <begin position="613"/>
        <end position="642"/>
    </location>
</feature>
<dbReference type="EMBL" id="KZ819311">
    <property type="protein sequence ID" value="PWN94569.1"/>
    <property type="molecule type" value="Genomic_DNA"/>
</dbReference>
<feature type="signal peptide" evidence="3">
    <location>
        <begin position="1"/>
        <end position="29"/>
    </location>
</feature>
<keyword evidence="2" id="KW-1133">Transmembrane helix</keyword>
<feature type="transmembrane region" description="Helical" evidence="2">
    <location>
        <begin position="223"/>
        <end position="244"/>
    </location>
</feature>
<evidence type="ECO:0000313" key="5">
    <source>
        <dbReference type="Proteomes" id="UP000245946"/>
    </source>
</evidence>
<dbReference type="AlphaFoldDB" id="A0A316YZ68"/>
<feature type="compositionally biased region" description="Low complexity" evidence="1">
    <location>
        <begin position="732"/>
        <end position="749"/>
    </location>
</feature>
<feature type="region of interest" description="Disordered" evidence="1">
    <location>
        <begin position="931"/>
        <end position="967"/>
    </location>
</feature>
<proteinExistence type="predicted"/>
<keyword evidence="2" id="KW-0812">Transmembrane</keyword>
<feature type="transmembrane region" description="Helical" evidence="2">
    <location>
        <begin position="281"/>
        <end position="298"/>
    </location>
</feature>
<sequence length="967" mass="103371">MAAAAAPGAGRFLAVCGAVCLLAAAGAAASRLDDAPAALLYERAAEAAQLGRRASAVNPSDDSVFLHLDAEHIQALVAGLVIVSFWLGALGWDVLSTLGFDYILLRQTRWRSIPSAVHSLAYLLSRYANVAWLVVTATSTITRTDQCTQRARLSAGLFAVGLCSTTLVFLLRTLALWHFQLRVVVPLTVSWLLVVAWSAVIPVQTVIRPLAGGFCDWTLDHLGAVYLFAFVFLFDALALAFTVLKLNRAGWRGLVRGLLPQTGADIRGEDAVSVMLVQRTTAFFVLQYALLISAIVLYTRSRHAAYRLVQIVACQAVSAIMAGRLFRKSWRLTRGKSTAQAYAAPPRYSSASADIGRRDSERPDDGGISEVPLHAAHVRPDDLSKESVYVEGDFPPLFSPGKRLSVRSLGHARDLPTSVDAALESQDSVSVRIERQDGDVDLTQHEKRMTLSRWPGDPTWRIDAPNVVPALDMYGAASPPRTAERRSVTSRSSSNHHASRPCTGDTPPSTSSRSAERRGFAGLAEAFHDSMSRSHDPPAAAPSRVRVRPVTSPSDVRLDIDQPPERSRLCLDLHAYHSQGGEDGSSSLASSAMRGSISSRLSAPLLRNTDSWHESVAGSPIARPRSTRRRPRDAIVDSATSAERRLDEHARWRYAHDDGSSSADGSMRTIRANAGRARSGSDGTAIARHSSRSFLASPAISGGAALGSPRERHTYDLDALRAAAHIPDPAVSPTSQPAALPSSPPVSSSGRIAAHAAQRMSQSPALSSSEGAERSRTRSVAALSRQTRTSFSAFAADDDGDDALHAFRQVIDADAAARAMRPSVWTSASSAAGDDAGRPRTSRGAALGAFGQPRLGTADDADETARPTTSHSRGARRSPRASVPEADFETPFLHEVPALPSQPAALPDADAAAQPESFIAEQFERLAAAAARPSAEFGMRLDSLSPPPSPEMTRSPSLASSHDLHMR</sequence>
<evidence type="ECO:0000256" key="2">
    <source>
        <dbReference type="SAM" id="Phobius"/>
    </source>
</evidence>
<dbReference type="GeneID" id="37273150"/>
<protein>
    <submittedName>
        <fullName evidence="4">Uncharacterized protein</fullName>
    </submittedName>
</protein>
<name>A0A316YZ68_9BASI</name>
<feature type="region of interest" description="Disordered" evidence="1">
    <location>
        <begin position="728"/>
        <end position="785"/>
    </location>
</feature>
<feature type="transmembrane region" description="Helical" evidence="2">
    <location>
        <begin position="183"/>
        <end position="203"/>
    </location>
</feature>
<reference evidence="4 5" key="1">
    <citation type="journal article" date="2018" name="Mol. Biol. Evol.">
        <title>Broad Genomic Sampling Reveals a Smut Pathogenic Ancestry of the Fungal Clade Ustilaginomycotina.</title>
        <authorList>
            <person name="Kijpornyongpan T."/>
            <person name="Mondo S.J."/>
            <person name="Barry K."/>
            <person name="Sandor L."/>
            <person name="Lee J."/>
            <person name="Lipzen A."/>
            <person name="Pangilinan J."/>
            <person name="LaButti K."/>
            <person name="Hainaut M."/>
            <person name="Henrissat B."/>
            <person name="Grigoriev I.V."/>
            <person name="Spatafora J.W."/>
            <person name="Aime M.C."/>
        </authorList>
    </citation>
    <scope>NUCLEOTIDE SEQUENCE [LARGE SCALE GENOMIC DNA]</scope>
    <source>
        <strain evidence="4 5">MCA 4186</strain>
    </source>
</reference>
<feature type="transmembrane region" description="Helical" evidence="2">
    <location>
        <begin position="153"/>
        <end position="171"/>
    </location>
</feature>
<dbReference type="STRING" id="58919.A0A316YZ68"/>
<evidence type="ECO:0000256" key="1">
    <source>
        <dbReference type="SAM" id="MobiDB-lite"/>
    </source>
</evidence>
<feature type="compositionally biased region" description="Polar residues" evidence="1">
    <location>
        <begin position="759"/>
        <end position="770"/>
    </location>
</feature>
<feature type="region of interest" description="Disordered" evidence="1">
    <location>
        <begin position="473"/>
        <end position="563"/>
    </location>
</feature>
<feature type="transmembrane region" description="Helical" evidence="2">
    <location>
        <begin position="73"/>
        <end position="100"/>
    </location>
</feature>
<dbReference type="RefSeq" id="XP_025594848.1">
    <property type="nucleotide sequence ID" value="XM_025745606.1"/>
</dbReference>
<feature type="chain" id="PRO_5016297353" evidence="3">
    <location>
        <begin position="30"/>
        <end position="967"/>
    </location>
</feature>
<feature type="compositionally biased region" description="Basic and acidic residues" evidence="1">
    <location>
        <begin position="355"/>
        <end position="365"/>
    </location>
</feature>
<keyword evidence="3" id="KW-0732">Signal</keyword>
<evidence type="ECO:0000256" key="3">
    <source>
        <dbReference type="SAM" id="SignalP"/>
    </source>
</evidence>
<feature type="region of interest" description="Disordered" evidence="1">
    <location>
        <begin position="819"/>
        <end position="885"/>
    </location>
</feature>
<dbReference type="OrthoDB" id="3038990at2759"/>
<keyword evidence="2" id="KW-0472">Membrane</keyword>
<feature type="region of interest" description="Disordered" evidence="1">
    <location>
        <begin position="350"/>
        <end position="375"/>
    </location>
</feature>
<keyword evidence="5" id="KW-1185">Reference proteome</keyword>
<organism evidence="4 5">
    <name type="scientific">Tilletiopsis washingtonensis</name>
    <dbReference type="NCBI Taxonomy" id="58919"/>
    <lineage>
        <taxon>Eukaryota</taxon>
        <taxon>Fungi</taxon>
        <taxon>Dikarya</taxon>
        <taxon>Basidiomycota</taxon>
        <taxon>Ustilaginomycotina</taxon>
        <taxon>Exobasidiomycetes</taxon>
        <taxon>Entylomatales</taxon>
        <taxon>Entylomatales incertae sedis</taxon>
        <taxon>Tilletiopsis</taxon>
    </lineage>
</organism>
<feature type="compositionally biased region" description="Basic and acidic residues" evidence="1">
    <location>
        <begin position="526"/>
        <end position="536"/>
    </location>
</feature>
<gene>
    <name evidence="4" type="ORF">FA09DRAFT_363612</name>
</gene>
<dbReference type="Proteomes" id="UP000245946">
    <property type="component" value="Unassembled WGS sequence"/>
</dbReference>
<feature type="transmembrane region" description="Helical" evidence="2">
    <location>
        <begin position="304"/>
        <end position="326"/>
    </location>
</feature>
<accession>A0A316YZ68</accession>
<evidence type="ECO:0000313" key="4">
    <source>
        <dbReference type="EMBL" id="PWN94569.1"/>
    </source>
</evidence>